<proteinExistence type="inferred from homology"/>
<keyword evidence="6 8" id="KW-0443">Lipid metabolism</keyword>
<evidence type="ECO:0000256" key="3">
    <source>
        <dbReference type="ARBA" id="ARBA00022723"/>
    </source>
</evidence>
<dbReference type="Gene3D" id="3.90.470.20">
    <property type="entry name" value="4'-phosphopantetheinyl transferase domain"/>
    <property type="match status" value="1"/>
</dbReference>
<feature type="binding site" evidence="8">
    <location>
        <position position="67"/>
    </location>
    <ligand>
        <name>Mg(2+)</name>
        <dbReference type="ChEBI" id="CHEBI:18420"/>
    </ligand>
</feature>
<keyword evidence="3 8" id="KW-0479">Metal-binding</keyword>
<dbReference type="InterPro" id="IPR008278">
    <property type="entry name" value="4-PPantetheinyl_Trfase_dom"/>
</dbReference>
<feature type="domain" description="4'-phosphopantetheinyl transferase" evidence="9">
    <location>
        <begin position="14"/>
        <end position="123"/>
    </location>
</feature>
<comment type="function">
    <text evidence="8">Transfers the 4'-phosphopantetheine moiety from coenzyme A to a Ser of acyl-carrier-protein.</text>
</comment>
<sequence length="137" mass="15480">MQENISINKKLRSGIDLIEIKRLEKSYEKFGMRMLTRLYDESEIDIFSKRKGYNGARYLAKNFAGKEAVSKVLGYGFTNGVRPRDIIIHRRYGGPEVELKGKAKDIAKKIKLTEISISLSDTDSLAVAVAHAIKEDT</sequence>
<keyword evidence="4 8" id="KW-0276">Fatty acid metabolism</keyword>
<comment type="cofactor">
    <cofactor evidence="8">
        <name>Mg(2+)</name>
        <dbReference type="ChEBI" id="CHEBI:18420"/>
    </cofactor>
</comment>
<name>A0A0U2XPA4_9BACT</name>
<organism evidence="10">
    <name type="scientific">uncultured bacterium EIL68H05</name>
    <dbReference type="NCBI Taxonomy" id="1768205"/>
    <lineage>
        <taxon>Bacteria</taxon>
        <taxon>environmental samples</taxon>
    </lineage>
</organism>
<dbReference type="EMBL" id="KT201082">
    <property type="protein sequence ID" value="ALS55932.1"/>
    <property type="molecule type" value="Genomic_DNA"/>
</dbReference>
<dbReference type="GO" id="GO:0006633">
    <property type="term" value="P:fatty acid biosynthetic process"/>
    <property type="evidence" value="ECO:0007669"/>
    <property type="project" value="UniProtKB-UniRule"/>
</dbReference>
<keyword evidence="7 8" id="KW-0275">Fatty acid biosynthesis</keyword>
<dbReference type="NCBIfam" id="TIGR00556">
    <property type="entry name" value="pantethn_trn"/>
    <property type="match status" value="1"/>
</dbReference>
<comment type="similarity">
    <text evidence="8">Belongs to the P-Pant transferase superfamily. AcpS family.</text>
</comment>
<dbReference type="HAMAP" id="MF_00101">
    <property type="entry name" value="AcpS"/>
    <property type="match status" value="1"/>
</dbReference>
<protein>
    <recommendedName>
        <fullName evidence="8">Holo-[acyl-carrier-protein] synthase</fullName>
        <shortName evidence="8">Holo-ACP synthase</shortName>
        <ecNumber evidence="8">2.7.8.7</ecNumber>
    </recommendedName>
    <alternativeName>
        <fullName evidence="8">4'-phosphopantetheinyl transferase AcpS</fullName>
    </alternativeName>
</protein>
<dbReference type="InterPro" id="IPR037143">
    <property type="entry name" value="4-PPantetheinyl_Trfase_dom_sf"/>
</dbReference>
<dbReference type="InterPro" id="IPR004568">
    <property type="entry name" value="Ppantetheine-prot_Trfase_dom"/>
</dbReference>
<dbReference type="AlphaFoldDB" id="A0A0U2XPA4"/>
<dbReference type="Pfam" id="PF01648">
    <property type="entry name" value="ACPS"/>
    <property type="match status" value="1"/>
</dbReference>
<gene>
    <name evidence="8" type="primary">acpS</name>
</gene>
<keyword evidence="5 8" id="KW-0460">Magnesium</keyword>
<keyword evidence="1 8" id="KW-0444">Lipid biosynthesis</keyword>
<feature type="binding site" evidence="8">
    <location>
        <position position="16"/>
    </location>
    <ligand>
        <name>Mg(2+)</name>
        <dbReference type="ChEBI" id="CHEBI:18420"/>
    </ligand>
</feature>
<keyword evidence="2 8" id="KW-0808">Transferase</keyword>
<accession>A0A0U2XPA4</accession>
<comment type="catalytic activity">
    <reaction evidence="8">
        <text>apo-[ACP] + CoA = holo-[ACP] + adenosine 3',5'-bisphosphate + H(+)</text>
        <dbReference type="Rhea" id="RHEA:12068"/>
        <dbReference type="Rhea" id="RHEA-COMP:9685"/>
        <dbReference type="Rhea" id="RHEA-COMP:9690"/>
        <dbReference type="ChEBI" id="CHEBI:15378"/>
        <dbReference type="ChEBI" id="CHEBI:29999"/>
        <dbReference type="ChEBI" id="CHEBI:57287"/>
        <dbReference type="ChEBI" id="CHEBI:58343"/>
        <dbReference type="ChEBI" id="CHEBI:64479"/>
        <dbReference type="EC" id="2.7.8.7"/>
    </reaction>
</comment>
<evidence type="ECO:0000259" key="9">
    <source>
        <dbReference type="Pfam" id="PF01648"/>
    </source>
</evidence>
<reference evidence="10" key="1">
    <citation type="journal article" date="2016" name="ISME J.">
        <title>Functional metagenomic screen reveals new and diverse microbial rhodopsins.</title>
        <authorList>
            <person name="Pushkarev A."/>
            <person name="Beja O."/>
        </authorList>
    </citation>
    <scope>NUCLEOTIDE SEQUENCE</scope>
</reference>
<evidence type="ECO:0000256" key="7">
    <source>
        <dbReference type="ARBA" id="ARBA00023160"/>
    </source>
</evidence>
<dbReference type="SUPFAM" id="SSF56214">
    <property type="entry name" value="4'-phosphopantetheinyl transferase"/>
    <property type="match status" value="1"/>
</dbReference>
<dbReference type="GO" id="GO:0008897">
    <property type="term" value="F:holo-[acyl-carrier-protein] synthase activity"/>
    <property type="evidence" value="ECO:0007669"/>
    <property type="project" value="UniProtKB-UniRule"/>
</dbReference>
<dbReference type="NCBIfam" id="TIGR00516">
    <property type="entry name" value="acpS"/>
    <property type="match status" value="1"/>
</dbReference>
<evidence type="ECO:0000256" key="6">
    <source>
        <dbReference type="ARBA" id="ARBA00023098"/>
    </source>
</evidence>
<evidence type="ECO:0000256" key="8">
    <source>
        <dbReference type="HAMAP-Rule" id="MF_00101"/>
    </source>
</evidence>
<evidence type="ECO:0000256" key="4">
    <source>
        <dbReference type="ARBA" id="ARBA00022832"/>
    </source>
</evidence>
<dbReference type="InterPro" id="IPR002582">
    <property type="entry name" value="ACPS"/>
</dbReference>
<keyword evidence="8" id="KW-0963">Cytoplasm</keyword>
<evidence type="ECO:0000256" key="5">
    <source>
        <dbReference type="ARBA" id="ARBA00022842"/>
    </source>
</evidence>
<dbReference type="GO" id="GO:0000287">
    <property type="term" value="F:magnesium ion binding"/>
    <property type="evidence" value="ECO:0007669"/>
    <property type="project" value="UniProtKB-UniRule"/>
</dbReference>
<evidence type="ECO:0000256" key="2">
    <source>
        <dbReference type="ARBA" id="ARBA00022679"/>
    </source>
</evidence>
<comment type="subcellular location">
    <subcellularLocation>
        <location evidence="8">Cytoplasm</location>
    </subcellularLocation>
</comment>
<evidence type="ECO:0000313" key="10">
    <source>
        <dbReference type="EMBL" id="ALS55932.1"/>
    </source>
</evidence>
<dbReference type="EC" id="2.7.8.7" evidence="8"/>
<dbReference type="GO" id="GO:0005737">
    <property type="term" value="C:cytoplasm"/>
    <property type="evidence" value="ECO:0007669"/>
    <property type="project" value="UniProtKB-SubCell"/>
</dbReference>
<evidence type="ECO:0000256" key="1">
    <source>
        <dbReference type="ARBA" id="ARBA00022516"/>
    </source>
</evidence>